<dbReference type="InterPro" id="IPR041699">
    <property type="entry name" value="AAA_32"/>
</dbReference>
<protein>
    <recommendedName>
        <fullName evidence="2">endopeptidase La</fullName>
        <ecNumber evidence="2">3.4.21.53</ecNumber>
    </recommendedName>
</protein>
<comment type="similarity">
    <text evidence="2">Belongs to the peptidase S16 family.</text>
</comment>
<dbReference type="Pfam" id="PF20437">
    <property type="entry name" value="LonC_helical"/>
    <property type="match status" value="1"/>
</dbReference>
<dbReference type="Pfam" id="PF13654">
    <property type="entry name" value="AAA_32"/>
    <property type="match status" value="1"/>
</dbReference>
<name>A0A6L5Z5X7_9RHOB</name>
<dbReference type="InterPro" id="IPR020568">
    <property type="entry name" value="Ribosomal_Su5_D2-typ_SF"/>
</dbReference>
<dbReference type="GO" id="GO:0030163">
    <property type="term" value="P:protein catabolic process"/>
    <property type="evidence" value="ECO:0007669"/>
    <property type="project" value="InterPro"/>
</dbReference>
<feature type="domain" description="Lon proteolytic" evidence="4">
    <location>
        <begin position="617"/>
        <end position="812"/>
    </location>
</feature>
<dbReference type="GO" id="GO:0005524">
    <property type="term" value="F:ATP binding"/>
    <property type="evidence" value="ECO:0007669"/>
    <property type="project" value="InterPro"/>
</dbReference>
<dbReference type="Pfam" id="PF20436">
    <property type="entry name" value="LonB_AAA-LID"/>
    <property type="match status" value="1"/>
</dbReference>
<dbReference type="SUPFAM" id="SSF54211">
    <property type="entry name" value="Ribosomal protein S5 domain 2-like"/>
    <property type="match status" value="1"/>
</dbReference>
<dbReference type="InterPro" id="IPR027065">
    <property type="entry name" value="Lon_Prtase"/>
</dbReference>
<dbReference type="GO" id="GO:0006508">
    <property type="term" value="P:proteolysis"/>
    <property type="evidence" value="ECO:0007669"/>
    <property type="project" value="UniProtKB-KW"/>
</dbReference>
<dbReference type="SUPFAM" id="SSF52540">
    <property type="entry name" value="P-loop containing nucleoside triphosphate hydrolases"/>
    <property type="match status" value="1"/>
</dbReference>
<dbReference type="Gene3D" id="3.40.50.300">
    <property type="entry name" value="P-loop containing nucleotide triphosphate hydrolases"/>
    <property type="match status" value="2"/>
</dbReference>
<evidence type="ECO:0000313" key="6">
    <source>
        <dbReference type="Proteomes" id="UP000474957"/>
    </source>
</evidence>
<keyword evidence="6" id="KW-1185">Reference proteome</keyword>
<dbReference type="InterPro" id="IPR046844">
    <property type="entry name" value="Lon-like_helical"/>
</dbReference>
<dbReference type="EC" id="3.4.21.53" evidence="2"/>
<dbReference type="InterPro" id="IPR008269">
    <property type="entry name" value="Lon_proteolytic"/>
</dbReference>
<dbReference type="Gene3D" id="1.10.8.60">
    <property type="match status" value="1"/>
</dbReference>
<feature type="active site" evidence="2">
    <location>
        <position position="707"/>
    </location>
</feature>
<keyword evidence="2" id="KW-0720">Serine protease</keyword>
<dbReference type="PROSITE" id="PS51786">
    <property type="entry name" value="LON_PROTEOLYTIC"/>
    <property type="match status" value="1"/>
</dbReference>
<dbReference type="InterPro" id="IPR046843">
    <property type="entry name" value="LonB_AAA-LID"/>
</dbReference>
<accession>A0A6L5Z5X7</accession>
<evidence type="ECO:0000313" key="5">
    <source>
        <dbReference type="EMBL" id="MSU91480.1"/>
    </source>
</evidence>
<proteinExistence type="inferred from homology"/>
<gene>
    <name evidence="5" type="ORF">GE300_18025</name>
</gene>
<organism evidence="5 6">
    <name type="scientific">Halovulum marinum</name>
    <dbReference type="NCBI Taxonomy" id="2662447"/>
    <lineage>
        <taxon>Bacteria</taxon>
        <taxon>Pseudomonadati</taxon>
        <taxon>Pseudomonadota</taxon>
        <taxon>Alphaproteobacteria</taxon>
        <taxon>Rhodobacterales</taxon>
        <taxon>Paracoccaceae</taxon>
        <taxon>Halovulum</taxon>
    </lineage>
</organism>
<dbReference type="AlphaFoldDB" id="A0A6L5Z5X7"/>
<sequence>MAVIRSAAERRPPAAPGLDAGHVGARAPAAGSAQQPPDESAMPRPVSFDRTAARGLGPDQLRRVCDPAALGFRTTEDLPPPEEPVGQQRAMDAVRLATAMRRSGFNLFVLGPPGTGRHRAVDRLLGSAAARRPVPDDWAYVHNFEAPDRPQALRLPPGRAADLGAAMRALVDDLAIDIPAMFDSEEYQAEKRSIEQAFAQGNEEAFAEFVDRARKDGVEVFRTPTGFTLAAVVDGEVLKPDTYERLDAEQRAAVDARVEAMQQELAQVLKAVPGREREHRKRPERLHAMMAQSAVADRIAEVTRAFADQPDVSAYLEQVHADMVASAELFLKARAGEGAGPFPEAVRKFHHLPMFRRYAVNVIVSRGGGGGAPVVTEDLPTLANLTGRIDHASHMGALVTDFTLIKPGALHRANGGFLVLEARRLLGEPYAWDALKRSLDAGRVQITTLAERMSLFTTTSLEPDPIPLDLRVVLIADRQLYRLLVYMDPDVTRLFKLQADFEETAPRTAATVALFARQLAEAARRDGLMPLTAAAVAGLVDHASRLASDTERMSLQVGRLSDVMREADHLAATDGHAATDSADVAHALEQAEHRAARVRDLSQQMIARRTVLIDTAGGTVGQINGLSVVDTGTHRFGRPSRITARVRQGSGRVVDIEREVELGGPLHSKGVLVLSGYLTAHYALDVPMSLQASLVFEQSYGGVDGDSASTAELCALLSALSDLPIRQGLAVTGSVNQLGEVQAIGGVTEKIEGFFRVCKARRLTGQQGVLIPQANVKHLMLRDEVVEAVRRGAFHVFPVATIDAAIELLTGHPAGRRQRGGGFPGGSVNARVEARLRRFAELRRGFAPAVRTER</sequence>
<dbReference type="EMBL" id="WIND01000020">
    <property type="protein sequence ID" value="MSU91480.1"/>
    <property type="molecule type" value="Genomic_DNA"/>
</dbReference>
<evidence type="ECO:0000259" key="4">
    <source>
        <dbReference type="PROSITE" id="PS51786"/>
    </source>
</evidence>
<comment type="caution">
    <text evidence="5">The sequence shown here is derived from an EMBL/GenBank/DDBJ whole genome shotgun (WGS) entry which is preliminary data.</text>
</comment>
<evidence type="ECO:0000256" key="2">
    <source>
        <dbReference type="PROSITE-ProRule" id="PRU01122"/>
    </source>
</evidence>
<dbReference type="Proteomes" id="UP000474957">
    <property type="component" value="Unassembled WGS sequence"/>
</dbReference>
<dbReference type="InterPro" id="IPR014721">
    <property type="entry name" value="Ribsml_uS5_D2-typ_fold_subgr"/>
</dbReference>
<reference evidence="5 6" key="1">
    <citation type="submission" date="2019-10" db="EMBL/GenBank/DDBJ databases">
        <title>Cognatihalovulum marinum gen. nov. sp. nov., a new member of the family Rhodobacteraceae isolated from deep seawater of the Northwest Indian Ocean.</title>
        <authorList>
            <person name="Ruan C."/>
            <person name="Wang J."/>
            <person name="Zheng X."/>
            <person name="Song L."/>
            <person name="Zhu Y."/>
            <person name="Huang Y."/>
            <person name="Lu Z."/>
            <person name="Du W."/>
            <person name="Huang L."/>
            <person name="Dai X."/>
        </authorList>
    </citation>
    <scope>NUCLEOTIDE SEQUENCE [LARGE SCALE GENOMIC DNA]</scope>
    <source>
        <strain evidence="5 6">2CG4</strain>
    </source>
</reference>
<dbReference type="GO" id="GO:0004252">
    <property type="term" value="F:serine-type endopeptidase activity"/>
    <property type="evidence" value="ECO:0007669"/>
    <property type="project" value="UniProtKB-UniRule"/>
</dbReference>
<dbReference type="PANTHER" id="PTHR10046">
    <property type="entry name" value="ATP DEPENDENT LON PROTEASE FAMILY MEMBER"/>
    <property type="match status" value="1"/>
</dbReference>
<dbReference type="InterPro" id="IPR027417">
    <property type="entry name" value="P-loop_NTPase"/>
</dbReference>
<dbReference type="PRINTS" id="PR00830">
    <property type="entry name" value="ENDOLAPTASE"/>
</dbReference>
<keyword evidence="1 2" id="KW-0645">Protease</keyword>
<comment type="catalytic activity">
    <reaction evidence="2">
        <text>Hydrolysis of proteins in presence of ATP.</text>
        <dbReference type="EC" id="3.4.21.53"/>
    </reaction>
</comment>
<evidence type="ECO:0000256" key="3">
    <source>
        <dbReference type="SAM" id="MobiDB-lite"/>
    </source>
</evidence>
<dbReference type="Pfam" id="PF05362">
    <property type="entry name" value="Lon_C"/>
    <property type="match status" value="1"/>
</dbReference>
<keyword evidence="2" id="KW-0378">Hydrolase</keyword>
<dbReference type="Gene3D" id="3.30.230.10">
    <property type="match status" value="1"/>
</dbReference>
<feature type="active site" evidence="2">
    <location>
        <position position="750"/>
    </location>
</feature>
<dbReference type="GO" id="GO:0004176">
    <property type="term" value="F:ATP-dependent peptidase activity"/>
    <property type="evidence" value="ECO:0007669"/>
    <property type="project" value="UniProtKB-UniRule"/>
</dbReference>
<evidence type="ECO:0000256" key="1">
    <source>
        <dbReference type="ARBA" id="ARBA00022670"/>
    </source>
</evidence>
<feature type="region of interest" description="Disordered" evidence="3">
    <location>
        <begin position="1"/>
        <end position="55"/>
    </location>
</feature>